<organism evidence="2 3">
    <name type="scientific">Cycloclasticus zancles 78-ME</name>
    <dbReference type="NCBI Taxonomy" id="1198232"/>
    <lineage>
        <taxon>Bacteria</taxon>
        <taxon>Pseudomonadati</taxon>
        <taxon>Pseudomonadota</taxon>
        <taxon>Gammaproteobacteria</taxon>
        <taxon>Thiotrichales</taxon>
        <taxon>Piscirickettsiaceae</taxon>
        <taxon>Cycloclasticus</taxon>
    </lineage>
</organism>
<dbReference type="PANTHER" id="PTHR37528:SF1">
    <property type="entry name" value="UPF0149 PROTEIN YGFB"/>
    <property type="match status" value="1"/>
</dbReference>
<proteinExistence type="inferred from homology"/>
<gene>
    <name evidence="2" type="ORF">CYCME_0475</name>
</gene>
<dbReference type="PANTHER" id="PTHR37528">
    <property type="entry name" value="UPF0149 PROTEIN YGFB"/>
    <property type="match status" value="1"/>
</dbReference>
<dbReference type="PATRIC" id="fig|1198232.3.peg.486"/>
<evidence type="ECO:0000256" key="1">
    <source>
        <dbReference type="ARBA" id="ARBA00038308"/>
    </source>
</evidence>
<dbReference type="Proteomes" id="UP000015380">
    <property type="component" value="Chromosome"/>
</dbReference>
<dbReference type="EMBL" id="CP005996">
    <property type="protein sequence ID" value="AGS38816.1"/>
    <property type="molecule type" value="Genomic_DNA"/>
</dbReference>
<dbReference type="HOGENOM" id="CLU_085336_0_0_6"/>
<dbReference type="GO" id="GO:0005829">
    <property type="term" value="C:cytosol"/>
    <property type="evidence" value="ECO:0007669"/>
    <property type="project" value="TreeGrafter"/>
</dbReference>
<dbReference type="InterPro" id="IPR036255">
    <property type="entry name" value="YgfB-like_sf"/>
</dbReference>
<dbReference type="AlphaFoldDB" id="S5T4U6"/>
<dbReference type="KEGG" id="cza:CYCME_0475"/>
<reference evidence="2 3" key="1">
    <citation type="submission" date="2013-05" db="EMBL/GenBank/DDBJ databases">
        <title>Between feast and famine: a lifestyle of most important marine PAH-degrading bacterium Cycloclasticus sp. 7ME.</title>
        <authorList>
            <person name="Yakimov M.M."/>
            <person name="Messina E."/>
            <person name="Genovese M."/>
            <person name="Denaro R."/>
            <person name="Crisafi F."/>
            <person name="Russo D."/>
            <person name="Cappello S."/>
            <person name="Santisi S."/>
            <person name="Smedile F."/>
            <person name="Golyshina O.V."/>
            <person name="Tran H."/>
            <person name="Pieper D.H."/>
            <person name="Golyshin P.N."/>
            <person name="Giuliano L."/>
        </authorList>
    </citation>
    <scope>NUCLEOTIDE SEQUENCE [LARGE SCALE GENOMIC DNA]</scope>
    <source>
        <strain evidence="2 3">78-ME</strain>
    </source>
</reference>
<reference evidence="3" key="2">
    <citation type="journal article" date="2016" name="Environ. Microbiol. Rep.">
        <title>Analysis of defence systems and a conjugative IncP-1 plasmid in the marine polyaromatic hydrocarbons-degrading bacterium Cycloclasticus sp. 78-ME.</title>
        <authorList>
            <person name="Yakimov M.M."/>
            <person name="Crisafi F."/>
            <person name="Messina E."/>
            <person name="Smedile F."/>
            <person name="Lopatina A."/>
            <person name="Denaro R."/>
            <person name="Pieper D.H."/>
            <person name="Golyshin P.N."/>
            <person name="Giuliano L."/>
        </authorList>
    </citation>
    <scope>NUCLEOTIDE SEQUENCE [LARGE SCALE GENOMIC DNA]</scope>
    <source>
        <strain evidence="3">78-ME</strain>
    </source>
</reference>
<dbReference type="Gene3D" id="1.20.120.740">
    <property type="entry name" value="YgfB uncharacterised protein family UPF0149, PF03695"/>
    <property type="match status" value="1"/>
</dbReference>
<dbReference type="SUPFAM" id="SSF101327">
    <property type="entry name" value="YgfB-like"/>
    <property type="match status" value="1"/>
</dbReference>
<evidence type="ECO:0000313" key="2">
    <source>
        <dbReference type="EMBL" id="AGS38816.1"/>
    </source>
</evidence>
<name>S5T4U6_9GAMM</name>
<comment type="similarity">
    <text evidence="1">Belongs to the UPF0149 family.</text>
</comment>
<dbReference type="InterPro" id="IPR011978">
    <property type="entry name" value="YgfB-like"/>
</dbReference>
<protein>
    <recommendedName>
        <fullName evidence="4">YecA family protein</fullName>
    </recommendedName>
</protein>
<keyword evidence="3" id="KW-1185">Reference proteome</keyword>
<accession>S5T4U6</accession>
<dbReference type="eggNOG" id="COG3079">
    <property type="taxonomic scope" value="Bacteria"/>
</dbReference>
<sequence length="207" mass="23577">MVPRSRNDSIATLINCLEWAVKRLGNYEDLQLIFDEHDAGMNVSEAHGLASGMLCVQFDADFNRWISAIFDTEDQLKALTNEDKQGLIGLFQGTLELLKTDEFIFDLLLPYEEERIGVRAVAMSEWCQGFLYGVAYMGVGDDKDWSEDCRGILRDLMEISRLDADNSDESDEQAFMELQEYVRMGVQILMQELQPDSDSSTEQPTLH</sequence>
<dbReference type="Pfam" id="PF03695">
    <property type="entry name" value="UPF0149"/>
    <property type="match status" value="1"/>
</dbReference>
<evidence type="ECO:0000313" key="3">
    <source>
        <dbReference type="Proteomes" id="UP000015380"/>
    </source>
</evidence>
<evidence type="ECO:0008006" key="4">
    <source>
        <dbReference type="Google" id="ProtNLM"/>
    </source>
</evidence>